<keyword evidence="2" id="KW-0175">Coiled coil</keyword>
<accession>A0A9J5YG67</accession>
<dbReference type="GO" id="GO:0003676">
    <property type="term" value="F:nucleic acid binding"/>
    <property type="evidence" value="ECO:0007669"/>
    <property type="project" value="InterPro"/>
</dbReference>
<dbReference type="PANTHER" id="PTHR33054">
    <property type="entry name" value="CCHC-TYPE DOMAIN-CONTAINING PROTEIN"/>
    <property type="match status" value="1"/>
</dbReference>
<dbReference type="AlphaFoldDB" id="A0A9J5YG67"/>
<comment type="caution">
    <text evidence="4">The sequence shown here is derived from an EMBL/GenBank/DDBJ whole genome shotgun (WGS) entry which is preliminary data.</text>
</comment>
<feature type="domain" description="CCHC-type" evidence="3">
    <location>
        <begin position="163"/>
        <end position="179"/>
    </location>
</feature>
<proteinExistence type="predicted"/>
<dbReference type="SUPFAM" id="SSF57756">
    <property type="entry name" value="Retrovirus zinc finger-like domains"/>
    <property type="match status" value="1"/>
</dbReference>
<evidence type="ECO:0000313" key="4">
    <source>
        <dbReference type="EMBL" id="KAG5598831.1"/>
    </source>
</evidence>
<dbReference type="GO" id="GO:0008270">
    <property type="term" value="F:zinc ion binding"/>
    <property type="evidence" value="ECO:0007669"/>
    <property type="project" value="UniProtKB-KW"/>
</dbReference>
<evidence type="ECO:0000256" key="1">
    <source>
        <dbReference type="PROSITE-ProRule" id="PRU00047"/>
    </source>
</evidence>
<dbReference type="InterPro" id="IPR036875">
    <property type="entry name" value="Znf_CCHC_sf"/>
</dbReference>
<name>A0A9J5YG67_SOLCO</name>
<evidence type="ECO:0000313" key="5">
    <source>
        <dbReference type="Proteomes" id="UP000824120"/>
    </source>
</evidence>
<protein>
    <recommendedName>
        <fullName evidence="3">CCHC-type domain-containing protein</fullName>
    </recommendedName>
</protein>
<feature type="coiled-coil region" evidence="2">
    <location>
        <begin position="331"/>
        <end position="358"/>
    </location>
</feature>
<keyword evidence="1" id="KW-0862">Zinc</keyword>
<dbReference type="SMART" id="SM00343">
    <property type="entry name" value="ZnF_C2HC"/>
    <property type="match status" value="1"/>
</dbReference>
<sequence length="474" mass="54068">MEKKASIINAIATDEGIDNLSMALVKIREDAVHTLHETVRTLLNGLRCQTLGFFRWYKDTYLSRVMELPKNKMEYWKAKVRKALRGNNVEIPYKDLTYGKIIGTCTQEGLNLCNELKMTRQLKMDMLREKSQLGDFCAQFDLPDPTAKSGNKDRSGRDLVKIKCYKCGYLGHIAPNCKQNKLKTLELDGETYEKVYGLLYTSGSNDNYEFNSGSDIELLDLSDNDNNDANPCTTCQDNDCNCENDEIYKLQLQFQDFNMNTITSDNVIELLKEIIDSKLREKIIDLAASNETSSSSSKPFENKKNDLSDFENSAPYSLKEAGDHFLKRNTFSEQDSSFDDLKIEVENLKREIKSLKQNQLIYPVTRDINALINMKQNHIDSLQMELFSMNIFDSLKYAKVQEKIKLISEMDLPWIHIKGRGRGRSALGKGPLYGAIASSSQGSSYRSLSNSPIIQLGKRMLINKKTTYEEYSSN</sequence>
<keyword evidence="1" id="KW-0863">Zinc-finger</keyword>
<gene>
    <name evidence="4" type="ORF">H5410_030201</name>
</gene>
<reference evidence="4 5" key="1">
    <citation type="submission" date="2020-09" db="EMBL/GenBank/DDBJ databases">
        <title>De no assembly of potato wild relative species, Solanum commersonii.</title>
        <authorList>
            <person name="Cho K."/>
        </authorList>
    </citation>
    <scope>NUCLEOTIDE SEQUENCE [LARGE SCALE GENOMIC DNA]</scope>
    <source>
        <strain evidence="4">LZ3.2</strain>
        <tissue evidence="4">Leaf</tissue>
    </source>
</reference>
<dbReference type="Pfam" id="PF00098">
    <property type="entry name" value="zf-CCHC"/>
    <property type="match status" value="1"/>
</dbReference>
<dbReference type="Proteomes" id="UP000824120">
    <property type="component" value="Chromosome 6"/>
</dbReference>
<dbReference type="Gene3D" id="4.10.60.10">
    <property type="entry name" value="Zinc finger, CCHC-type"/>
    <property type="match status" value="1"/>
</dbReference>
<keyword evidence="1" id="KW-0479">Metal-binding</keyword>
<organism evidence="4 5">
    <name type="scientific">Solanum commersonii</name>
    <name type="common">Commerson's wild potato</name>
    <name type="synonym">Commerson's nightshade</name>
    <dbReference type="NCBI Taxonomy" id="4109"/>
    <lineage>
        <taxon>Eukaryota</taxon>
        <taxon>Viridiplantae</taxon>
        <taxon>Streptophyta</taxon>
        <taxon>Embryophyta</taxon>
        <taxon>Tracheophyta</taxon>
        <taxon>Spermatophyta</taxon>
        <taxon>Magnoliopsida</taxon>
        <taxon>eudicotyledons</taxon>
        <taxon>Gunneridae</taxon>
        <taxon>Pentapetalae</taxon>
        <taxon>asterids</taxon>
        <taxon>lamiids</taxon>
        <taxon>Solanales</taxon>
        <taxon>Solanaceae</taxon>
        <taxon>Solanoideae</taxon>
        <taxon>Solaneae</taxon>
        <taxon>Solanum</taxon>
    </lineage>
</organism>
<dbReference type="InterPro" id="IPR001878">
    <property type="entry name" value="Znf_CCHC"/>
</dbReference>
<dbReference type="EMBL" id="JACXVP010000006">
    <property type="protein sequence ID" value="KAG5598831.1"/>
    <property type="molecule type" value="Genomic_DNA"/>
</dbReference>
<evidence type="ECO:0000259" key="3">
    <source>
        <dbReference type="PROSITE" id="PS50158"/>
    </source>
</evidence>
<dbReference type="PROSITE" id="PS50158">
    <property type="entry name" value="ZF_CCHC"/>
    <property type="match status" value="1"/>
</dbReference>
<evidence type="ECO:0000256" key="2">
    <source>
        <dbReference type="SAM" id="Coils"/>
    </source>
</evidence>
<keyword evidence="5" id="KW-1185">Reference proteome</keyword>
<dbReference type="PANTHER" id="PTHR33054:SF12">
    <property type="entry name" value="ZINC KNUCKLE FAMILY PROTEIN"/>
    <property type="match status" value="1"/>
</dbReference>